<feature type="compositionally biased region" description="Basic and acidic residues" evidence="6">
    <location>
        <begin position="753"/>
        <end position="770"/>
    </location>
</feature>
<protein>
    <recommendedName>
        <fullName evidence="10">Bromo domain-containing protein</fullName>
    </recommendedName>
</protein>
<dbReference type="SUPFAM" id="SSF47370">
    <property type="entry name" value="Bromodomain"/>
    <property type="match status" value="1"/>
</dbReference>
<name>A0A7S2GNZ3_9STRA</name>
<feature type="region of interest" description="Disordered" evidence="6">
    <location>
        <begin position="831"/>
        <end position="856"/>
    </location>
</feature>
<feature type="compositionally biased region" description="Gly residues" evidence="6">
    <location>
        <begin position="438"/>
        <end position="450"/>
    </location>
</feature>
<keyword evidence="5" id="KW-0175">Coiled coil</keyword>
<feature type="domain" description="NET" evidence="8">
    <location>
        <begin position="356"/>
        <end position="438"/>
    </location>
</feature>
<dbReference type="InterPro" id="IPR027353">
    <property type="entry name" value="NET_dom"/>
</dbReference>
<dbReference type="InterPro" id="IPR038336">
    <property type="entry name" value="NET_sf"/>
</dbReference>
<feature type="region of interest" description="Disordered" evidence="6">
    <location>
        <begin position="270"/>
        <end position="309"/>
    </location>
</feature>
<dbReference type="EMBL" id="HBGS01047148">
    <property type="protein sequence ID" value="CAD9460873.1"/>
    <property type="molecule type" value="Transcribed_RNA"/>
</dbReference>
<evidence type="ECO:0000313" key="9">
    <source>
        <dbReference type="EMBL" id="CAD9460873.1"/>
    </source>
</evidence>
<feature type="compositionally biased region" description="Acidic residues" evidence="6">
    <location>
        <begin position="584"/>
        <end position="594"/>
    </location>
</feature>
<evidence type="ECO:0000256" key="1">
    <source>
        <dbReference type="ARBA" id="ARBA00023015"/>
    </source>
</evidence>
<feature type="coiled-coil region" evidence="5">
    <location>
        <begin position="783"/>
        <end position="819"/>
    </location>
</feature>
<feature type="compositionally biased region" description="Low complexity" evidence="6">
    <location>
        <begin position="503"/>
        <end position="513"/>
    </location>
</feature>
<feature type="compositionally biased region" description="Acidic residues" evidence="6">
    <location>
        <begin position="701"/>
        <end position="710"/>
    </location>
</feature>
<keyword evidence="3" id="KW-0804">Transcription</keyword>
<dbReference type="AlphaFoldDB" id="A0A7S2GNZ3"/>
<organism evidence="9">
    <name type="scientific">Octactis speculum</name>
    <dbReference type="NCBI Taxonomy" id="3111310"/>
    <lineage>
        <taxon>Eukaryota</taxon>
        <taxon>Sar</taxon>
        <taxon>Stramenopiles</taxon>
        <taxon>Ochrophyta</taxon>
        <taxon>Dictyochophyceae</taxon>
        <taxon>Dictyochales</taxon>
        <taxon>Dictyochaceae</taxon>
        <taxon>Octactis</taxon>
    </lineage>
</organism>
<dbReference type="Gene3D" id="1.20.920.10">
    <property type="entry name" value="Bromodomain-like"/>
    <property type="match status" value="1"/>
</dbReference>
<evidence type="ECO:0000256" key="6">
    <source>
        <dbReference type="SAM" id="MobiDB-lite"/>
    </source>
</evidence>
<dbReference type="PROSITE" id="PS50014">
    <property type="entry name" value="BROMODOMAIN_2"/>
    <property type="match status" value="1"/>
</dbReference>
<dbReference type="PRINTS" id="PR00503">
    <property type="entry name" value="BROMODOMAIN"/>
</dbReference>
<feature type="compositionally biased region" description="Low complexity" evidence="6">
    <location>
        <begin position="595"/>
        <end position="624"/>
    </location>
</feature>
<dbReference type="PANTHER" id="PTHR45926">
    <property type="entry name" value="OSJNBA0053K19.4 PROTEIN"/>
    <property type="match status" value="1"/>
</dbReference>
<evidence type="ECO:0000256" key="3">
    <source>
        <dbReference type="ARBA" id="ARBA00023163"/>
    </source>
</evidence>
<feature type="compositionally biased region" description="Gly residues" evidence="6">
    <location>
        <begin position="293"/>
        <end position="303"/>
    </location>
</feature>
<evidence type="ECO:0000259" key="8">
    <source>
        <dbReference type="PROSITE" id="PS51525"/>
    </source>
</evidence>
<gene>
    <name evidence="9" type="ORF">DSPE1174_LOCUS24467</name>
</gene>
<keyword evidence="1" id="KW-0805">Transcription regulation</keyword>
<dbReference type="Pfam" id="PF00439">
    <property type="entry name" value="Bromodomain"/>
    <property type="match status" value="1"/>
</dbReference>
<feature type="compositionally biased region" description="Basic and acidic residues" evidence="6">
    <location>
        <begin position="733"/>
        <end position="742"/>
    </location>
</feature>
<evidence type="ECO:0000256" key="2">
    <source>
        <dbReference type="ARBA" id="ARBA00023117"/>
    </source>
</evidence>
<accession>A0A7S2GNZ3</accession>
<dbReference type="InterPro" id="IPR001487">
    <property type="entry name" value="Bromodomain"/>
</dbReference>
<dbReference type="Pfam" id="PF17035">
    <property type="entry name" value="BET"/>
    <property type="match status" value="1"/>
</dbReference>
<evidence type="ECO:0000256" key="4">
    <source>
        <dbReference type="PROSITE-ProRule" id="PRU00035"/>
    </source>
</evidence>
<feature type="compositionally biased region" description="Basic and acidic residues" evidence="6">
    <location>
        <begin position="86"/>
        <end position="98"/>
    </location>
</feature>
<feature type="region of interest" description="Disordered" evidence="6">
    <location>
        <begin position="74"/>
        <end position="142"/>
    </location>
</feature>
<dbReference type="Gene3D" id="1.20.1270.220">
    <property type="match status" value="1"/>
</dbReference>
<keyword evidence="2 4" id="KW-0103">Bromodomain</keyword>
<dbReference type="InterPro" id="IPR036427">
    <property type="entry name" value="Bromodomain-like_sf"/>
</dbReference>
<feature type="compositionally biased region" description="Basic residues" evidence="6">
    <location>
        <begin position="275"/>
        <end position="285"/>
    </location>
</feature>
<sequence length="856" mass="92783">MKLLKGNEKVHEKGLDFHFTPSVSGSDGTYDISASGQNMYGRFTITGNARRKSNGKEVEFDIYRVYPALASVPAQKPPAARPAKLHKGDRAKDREKGAVRSAQAAQKEPRSATTPPPSSRDGEVAQRQRRVPAKLVDDPTVTGGRQRIRGLAQRFMEILRHLKSKPEAYFFLMPVDPVKLNIPSYFSIITRPMDLGTIVKRVNSYENIDALCTDIRLIFDNAVKFNYDENEPVHKAAVKLRAVFENKLQDVKAKIREDELAEERMEIEDKEQTRLKKKTTKKPGRKSSSIGGAANGSQGGSGGPADAASMQQMVQMQEKMMEMQETIKKLQRQTSSHQVQLGFEGDGEHNAEFEEAKKELLNSTPLTYEEKASLSKKIEKLPVAKLNRVIEIIQQQMELSGLQADNEIELEIDQLSTPTLRQLQAYVTECTKKPGAKAGAGGAGKAPRGGKGVKKAEGRRSPATSGKSKSKQSATKSKGGKGSKPAKSKGEPASSAKAEKGEGASTSSSSSLGSEYLALVNRAAEAHPDPVLNSHSAPLHGVKADLGNAAPQDTDASISEPAMATMASWERPNAEIDGECTSSSEDDSDDDDDAAAPLAFKKSSKPAAAATEGSAAAASGGSSSMDEKTFSKPAAQSAVPKPSPIIQTAAVPPPPEESGFIKPEPVLAAASQPPPLPSSTVAETPQPLPLPPVAVVAAREDSDDDDDGIDEQAWSSGWTAAVDPVADTGDGAQESKRPRADSDGSVSSNWKKMRSELDQRDIRERDRQIQEQEMLRAKELADQRTHEEALAEANRQIQEKEAAEQCRREEIEAQRLAEQQKILDARELERRKRNETQQTVDLNPFDVEGEFGDLTT</sequence>
<evidence type="ECO:0008006" key="10">
    <source>
        <dbReference type="Google" id="ProtNLM"/>
    </source>
</evidence>
<evidence type="ECO:0000259" key="7">
    <source>
        <dbReference type="PROSITE" id="PS50014"/>
    </source>
</evidence>
<feature type="coiled-coil region" evidence="5">
    <location>
        <begin position="313"/>
        <end position="340"/>
    </location>
</feature>
<proteinExistence type="predicted"/>
<feature type="compositionally biased region" description="Basic residues" evidence="6">
    <location>
        <begin position="478"/>
        <end position="487"/>
    </location>
</feature>
<dbReference type="PROSITE" id="PS51525">
    <property type="entry name" value="NET"/>
    <property type="match status" value="1"/>
</dbReference>
<feature type="compositionally biased region" description="Acidic residues" evidence="6">
    <location>
        <begin position="847"/>
        <end position="856"/>
    </location>
</feature>
<feature type="domain" description="Bromo" evidence="7">
    <location>
        <begin position="163"/>
        <end position="233"/>
    </location>
</feature>
<dbReference type="SMART" id="SM00297">
    <property type="entry name" value="BROMO"/>
    <property type="match status" value="1"/>
</dbReference>
<evidence type="ECO:0000256" key="5">
    <source>
        <dbReference type="SAM" id="Coils"/>
    </source>
</evidence>
<feature type="region of interest" description="Disordered" evidence="6">
    <location>
        <begin position="433"/>
        <end position="513"/>
    </location>
</feature>
<feature type="compositionally biased region" description="Low complexity" evidence="6">
    <location>
        <begin position="463"/>
        <end position="477"/>
    </location>
</feature>
<feature type="region of interest" description="Disordered" evidence="6">
    <location>
        <begin position="528"/>
        <end position="770"/>
    </location>
</feature>
<reference evidence="9" key="1">
    <citation type="submission" date="2021-01" db="EMBL/GenBank/DDBJ databases">
        <authorList>
            <person name="Corre E."/>
            <person name="Pelletier E."/>
            <person name="Niang G."/>
            <person name="Scheremetjew M."/>
            <person name="Finn R."/>
            <person name="Kale V."/>
            <person name="Holt S."/>
            <person name="Cochrane G."/>
            <person name="Meng A."/>
            <person name="Brown T."/>
            <person name="Cohen L."/>
        </authorList>
    </citation>
    <scope>NUCLEOTIDE SEQUENCE</scope>
    <source>
        <strain evidence="9">CCMP1381</strain>
    </source>
</reference>